<evidence type="ECO:0000256" key="1">
    <source>
        <dbReference type="ARBA" id="ARBA00004167"/>
    </source>
</evidence>
<evidence type="ECO:0000259" key="6">
    <source>
        <dbReference type="PROSITE" id="PS50011"/>
    </source>
</evidence>
<sequence>MNLVRTYGFCSENTHRLLVCAFVENGSLDKAFFYGNKLLSWKECCWVARGLAYLHHECLEWVIHCDVKSTNILLDCNYETKIAYFGHEKLLNRGVIGLNVSTIRETKGYIATGWALKFPITEKIDAYSDGVVLLKLESGSRVCDLVMEEVTDMEIRAMTRICKMLRDS</sequence>
<comment type="subcellular location">
    <subcellularLocation>
        <location evidence="1">Membrane</location>
        <topology evidence="1">Single-pass membrane protein</topology>
    </subcellularLocation>
</comment>
<dbReference type="InterPro" id="IPR008271">
    <property type="entry name" value="Ser/Thr_kinase_AS"/>
</dbReference>
<dbReference type="GO" id="GO:0005524">
    <property type="term" value="F:ATP binding"/>
    <property type="evidence" value="ECO:0007669"/>
    <property type="project" value="InterPro"/>
</dbReference>
<accession>A0AAV7HCG6</accession>
<comment type="caution">
    <text evidence="7">The sequence shown here is derived from an EMBL/GenBank/DDBJ whole genome shotgun (WGS) entry which is preliminary data.</text>
</comment>
<dbReference type="PROSITE" id="PS50011">
    <property type="entry name" value="PROTEIN_KINASE_DOM"/>
    <property type="match status" value="1"/>
</dbReference>
<dbReference type="EMBL" id="JAGFBR010000006">
    <property type="protein sequence ID" value="KAH0465170.1"/>
    <property type="molecule type" value="Genomic_DNA"/>
</dbReference>
<proteinExistence type="predicted"/>
<name>A0AAV7HCG6_DENCH</name>
<evidence type="ECO:0000256" key="4">
    <source>
        <dbReference type="ARBA" id="ARBA00022989"/>
    </source>
</evidence>
<gene>
    <name evidence="7" type="ORF">IEQ34_005273</name>
</gene>
<dbReference type="PANTHER" id="PTHR47974:SF4">
    <property type="entry name" value="RECEPTOR-LIKE SERINE_THREONINE-PROTEIN KINASE"/>
    <property type="match status" value="1"/>
</dbReference>
<keyword evidence="3" id="KW-0732">Signal</keyword>
<evidence type="ECO:0000256" key="2">
    <source>
        <dbReference type="ARBA" id="ARBA00022692"/>
    </source>
</evidence>
<dbReference type="AlphaFoldDB" id="A0AAV7HCG6"/>
<dbReference type="GO" id="GO:0016020">
    <property type="term" value="C:membrane"/>
    <property type="evidence" value="ECO:0007669"/>
    <property type="project" value="UniProtKB-SubCell"/>
</dbReference>
<reference evidence="7 8" key="1">
    <citation type="journal article" date="2021" name="Hortic Res">
        <title>Chromosome-scale assembly of the Dendrobium chrysotoxum genome enhances the understanding of orchid evolution.</title>
        <authorList>
            <person name="Zhang Y."/>
            <person name="Zhang G.Q."/>
            <person name="Zhang D."/>
            <person name="Liu X.D."/>
            <person name="Xu X.Y."/>
            <person name="Sun W.H."/>
            <person name="Yu X."/>
            <person name="Zhu X."/>
            <person name="Wang Z.W."/>
            <person name="Zhao X."/>
            <person name="Zhong W.Y."/>
            <person name="Chen H."/>
            <person name="Yin W.L."/>
            <person name="Huang T."/>
            <person name="Niu S.C."/>
            <person name="Liu Z.J."/>
        </authorList>
    </citation>
    <scope>NUCLEOTIDE SEQUENCE [LARGE SCALE GENOMIC DNA]</scope>
    <source>
        <strain evidence="7">Lindl</strain>
    </source>
</reference>
<feature type="domain" description="Protein kinase" evidence="6">
    <location>
        <begin position="1"/>
        <end position="168"/>
    </location>
</feature>
<evidence type="ECO:0000313" key="8">
    <source>
        <dbReference type="Proteomes" id="UP000775213"/>
    </source>
</evidence>
<keyword evidence="8" id="KW-1185">Reference proteome</keyword>
<dbReference type="Proteomes" id="UP000775213">
    <property type="component" value="Unassembled WGS sequence"/>
</dbReference>
<dbReference type="GO" id="GO:0004672">
    <property type="term" value="F:protein kinase activity"/>
    <property type="evidence" value="ECO:0007669"/>
    <property type="project" value="InterPro"/>
</dbReference>
<evidence type="ECO:0000313" key="7">
    <source>
        <dbReference type="EMBL" id="KAH0465170.1"/>
    </source>
</evidence>
<dbReference type="PROSITE" id="PS00108">
    <property type="entry name" value="PROTEIN_KINASE_ST"/>
    <property type="match status" value="1"/>
</dbReference>
<dbReference type="Gene3D" id="1.10.510.10">
    <property type="entry name" value="Transferase(Phosphotransferase) domain 1"/>
    <property type="match status" value="1"/>
</dbReference>
<evidence type="ECO:0000256" key="3">
    <source>
        <dbReference type="ARBA" id="ARBA00022729"/>
    </source>
</evidence>
<keyword evidence="4" id="KW-1133">Transmembrane helix</keyword>
<dbReference type="PANTHER" id="PTHR47974">
    <property type="entry name" value="OS07G0415500 PROTEIN"/>
    <property type="match status" value="1"/>
</dbReference>
<dbReference type="Pfam" id="PF00069">
    <property type="entry name" value="Pkinase"/>
    <property type="match status" value="1"/>
</dbReference>
<keyword evidence="2" id="KW-0812">Transmembrane</keyword>
<dbReference type="SUPFAM" id="SSF56112">
    <property type="entry name" value="Protein kinase-like (PK-like)"/>
    <property type="match status" value="1"/>
</dbReference>
<evidence type="ECO:0000256" key="5">
    <source>
        <dbReference type="ARBA" id="ARBA00023136"/>
    </source>
</evidence>
<organism evidence="7 8">
    <name type="scientific">Dendrobium chrysotoxum</name>
    <name type="common">Orchid</name>
    <dbReference type="NCBI Taxonomy" id="161865"/>
    <lineage>
        <taxon>Eukaryota</taxon>
        <taxon>Viridiplantae</taxon>
        <taxon>Streptophyta</taxon>
        <taxon>Embryophyta</taxon>
        <taxon>Tracheophyta</taxon>
        <taxon>Spermatophyta</taxon>
        <taxon>Magnoliopsida</taxon>
        <taxon>Liliopsida</taxon>
        <taxon>Asparagales</taxon>
        <taxon>Orchidaceae</taxon>
        <taxon>Epidendroideae</taxon>
        <taxon>Malaxideae</taxon>
        <taxon>Dendrobiinae</taxon>
        <taxon>Dendrobium</taxon>
    </lineage>
</organism>
<protein>
    <recommendedName>
        <fullName evidence="6">Protein kinase domain-containing protein</fullName>
    </recommendedName>
</protein>
<keyword evidence="5" id="KW-0472">Membrane</keyword>
<dbReference type="InterPro" id="IPR011009">
    <property type="entry name" value="Kinase-like_dom_sf"/>
</dbReference>
<dbReference type="InterPro" id="IPR000719">
    <property type="entry name" value="Prot_kinase_dom"/>
</dbReference>